<sequence>MSIHAVFTTLDRIPALTREVSLPQLNRFISLLSQLKTDIIVSQPPSHDPLQPPTIMAPHHRLFLSKVCGIELRFIDTCWTAVKDIIWQTEATSTRLNDTDFEAWCIGAKYELSGQSLWPPVYKCTQCPNPKTLRQHSSLCEVTLFTLRNGPRPTFAGHLSCPECSTQFYPNYYTFGGSRMYYEGIPDIIQVSKHHYIEKALAELLITQMVMAWTSATNGAQIYNQLFCSPTSSLAPEHVWDAFIVYSLIKDSISQGTLLIVPDGGEQKHRFDQAMSERSQRIATFGQDLINHYCDRCLKAKFMRLWWTEFASDIRAVLFRPQHHARIRSRLLNTASVPSIRTRNKYVLSFLAKAMFQLKNVLARQGIAQPSNLQELEDIPDDIEHSDGPYAPGPSTTFSEDSKDCPDKDNNDTKLKGIFGRLRTHAELVFHRPCGIMVRRNELQWFKTINMLPEVIFYDNNCRLYRYLKAHNNPIAEESGLPVDVFHWKSKHKRTDVECAVHCNP</sequence>
<comment type="caution">
    <text evidence="3">The sequence shown here is derived from an EMBL/GenBank/DDBJ whole genome shotgun (WGS) entry which is preliminary data.</text>
</comment>
<evidence type="ECO:0000256" key="1">
    <source>
        <dbReference type="SAM" id="MobiDB-lite"/>
    </source>
</evidence>
<evidence type="ECO:0000313" key="4">
    <source>
        <dbReference type="Proteomes" id="UP001150238"/>
    </source>
</evidence>
<dbReference type="AlphaFoldDB" id="A0A9W9A462"/>
<gene>
    <name evidence="3" type="ORF">C8J55DRAFT_562955</name>
</gene>
<name>A0A9W9A462_9AGAR</name>
<protein>
    <recommendedName>
        <fullName evidence="2">CxC5 like cysteine cluster associated with KDZ domain-containing protein</fullName>
    </recommendedName>
</protein>
<reference evidence="3" key="2">
    <citation type="journal article" date="2023" name="Proc. Natl. Acad. Sci. U.S.A.">
        <title>A global phylogenomic analysis of the shiitake genus Lentinula.</title>
        <authorList>
            <person name="Sierra-Patev S."/>
            <person name="Min B."/>
            <person name="Naranjo-Ortiz M."/>
            <person name="Looney B."/>
            <person name="Konkel Z."/>
            <person name="Slot J.C."/>
            <person name="Sakamoto Y."/>
            <person name="Steenwyk J.L."/>
            <person name="Rokas A."/>
            <person name="Carro J."/>
            <person name="Camarero S."/>
            <person name="Ferreira P."/>
            <person name="Molpeceres G."/>
            <person name="Ruiz-Duenas F.J."/>
            <person name="Serrano A."/>
            <person name="Henrissat B."/>
            <person name="Drula E."/>
            <person name="Hughes K.W."/>
            <person name="Mata J.L."/>
            <person name="Ishikawa N.K."/>
            <person name="Vargas-Isla R."/>
            <person name="Ushijima S."/>
            <person name="Smith C.A."/>
            <person name="Donoghue J."/>
            <person name="Ahrendt S."/>
            <person name="Andreopoulos W."/>
            <person name="He G."/>
            <person name="LaButti K."/>
            <person name="Lipzen A."/>
            <person name="Ng V."/>
            <person name="Riley R."/>
            <person name="Sandor L."/>
            <person name="Barry K."/>
            <person name="Martinez A.T."/>
            <person name="Xiao Y."/>
            <person name="Gibbons J.G."/>
            <person name="Terashima K."/>
            <person name="Grigoriev I.V."/>
            <person name="Hibbett D."/>
        </authorList>
    </citation>
    <scope>NUCLEOTIDE SEQUENCE</scope>
    <source>
        <strain evidence="3">Sp2 HRB7682 ss15</strain>
    </source>
</reference>
<dbReference type="Proteomes" id="UP001150238">
    <property type="component" value="Unassembled WGS sequence"/>
</dbReference>
<reference evidence="3" key="1">
    <citation type="submission" date="2022-08" db="EMBL/GenBank/DDBJ databases">
        <authorList>
            <consortium name="DOE Joint Genome Institute"/>
            <person name="Min B."/>
            <person name="Riley R."/>
            <person name="Sierra-Patev S."/>
            <person name="Naranjo-Ortiz M."/>
            <person name="Looney B."/>
            <person name="Konkel Z."/>
            <person name="Slot J.C."/>
            <person name="Sakamoto Y."/>
            <person name="Steenwyk J.L."/>
            <person name="Rokas A."/>
            <person name="Carro J."/>
            <person name="Camarero S."/>
            <person name="Ferreira P."/>
            <person name="Molpeceres G."/>
            <person name="Ruiz-Duenas F.J."/>
            <person name="Serrano A."/>
            <person name="Henrissat B."/>
            <person name="Drula E."/>
            <person name="Hughes K.W."/>
            <person name="Mata J.L."/>
            <person name="Ishikawa N.K."/>
            <person name="Vargas-Isla R."/>
            <person name="Ushijima S."/>
            <person name="Smith C.A."/>
            <person name="Ahrendt S."/>
            <person name="Andreopoulos W."/>
            <person name="He G."/>
            <person name="Labutti K."/>
            <person name="Lipzen A."/>
            <person name="Ng V."/>
            <person name="Sandor L."/>
            <person name="Barry K."/>
            <person name="Martinez A.T."/>
            <person name="Xiao Y."/>
            <person name="Gibbons J.G."/>
            <person name="Terashima K."/>
            <person name="Hibbett D.S."/>
            <person name="Grigoriev I.V."/>
        </authorList>
    </citation>
    <scope>NUCLEOTIDE SEQUENCE</scope>
    <source>
        <strain evidence="3">Sp2 HRB7682 ss15</strain>
    </source>
</reference>
<dbReference type="Pfam" id="PF18718">
    <property type="entry name" value="CxC5"/>
    <property type="match status" value="1"/>
</dbReference>
<evidence type="ECO:0000259" key="2">
    <source>
        <dbReference type="Pfam" id="PF18718"/>
    </source>
</evidence>
<proteinExistence type="predicted"/>
<dbReference type="EMBL" id="JANVFS010000025">
    <property type="protein sequence ID" value="KAJ4473445.1"/>
    <property type="molecule type" value="Genomic_DNA"/>
</dbReference>
<dbReference type="InterPro" id="IPR041539">
    <property type="entry name" value="CxC5"/>
</dbReference>
<accession>A0A9W9A462</accession>
<feature type="compositionally biased region" description="Basic and acidic residues" evidence="1">
    <location>
        <begin position="400"/>
        <end position="410"/>
    </location>
</feature>
<evidence type="ECO:0000313" key="3">
    <source>
        <dbReference type="EMBL" id="KAJ4473445.1"/>
    </source>
</evidence>
<organism evidence="3 4">
    <name type="scientific">Lentinula lateritia</name>
    <dbReference type="NCBI Taxonomy" id="40482"/>
    <lineage>
        <taxon>Eukaryota</taxon>
        <taxon>Fungi</taxon>
        <taxon>Dikarya</taxon>
        <taxon>Basidiomycota</taxon>
        <taxon>Agaricomycotina</taxon>
        <taxon>Agaricomycetes</taxon>
        <taxon>Agaricomycetidae</taxon>
        <taxon>Agaricales</taxon>
        <taxon>Marasmiineae</taxon>
        <taxon>Omphalotaceae</taxon>
        <taxon>Lentinula</taxon>
    </lineage>
</organism>
<feature type="region of interest" description="Disordered" evidence="1">
    <location>
        <begin position="384"/>
        <end position="410"/>
    </location>
</feature>
<feature type="domain" description="CxC5 like cysteine cluster associated with KDZ" evidence="2">
    <location>
        <begin position="115"/>
        <end position="227"/>
    </location>
</feature>